<dbReference type="RefSeq" id="WP_085998072.1">
    <property type="nucleotide sequence ID" value="NZ_BAABIH010000013.1"/>
</dbReference>
<feature type="domain" description="ABC transporter" evidence="9">
    <location>
        <begin position="10"/>
        <end position="256"/>
    </location>
</feature>
<evidence type="ECO:0000256" key="7">
    <source>
        <dbReference type="ARBA" id="ARBA00023136"/>
    </source>
</evidence>
<protein>
    <submittedName>
        <fullName evidence="10">Aliphatic sulfonates import ATP-binding protein SsuB</fullName>
    </submittedName>
</protein>
<accession>A0A5P9Q6H7</accession>
<evidence type="ECO:0000256" key="2">
    <source>
        <dbReference type="ARBA" id="ARBA00005417"/>
    </source>
</evidence>
<dbReference type="InterPro" id="IPR050388">
    <property type="entry name" value="ABC_Ni/Peptide_Import"/>
</dbReference>
<dbReference type="GO" id="GO:0005524">
    <property type="term" value="F:ATP binding"/>
    <property type="evidence" value="ECO:0007669"/>
    <property type="project" value="UniProtKB-KW"/>
</dbReference>
<evidence type="ECO:0000256" key="1">
    <source>
        <dbReference type="ARBA" id="ARBA00004202"/>
    </source>
</evidence>
<evidence type="ECO:0000256" key="5">
    <source>
        <dbReference type="ARBA" id="ARBA00022741"/>
    </source>
</evidence>
<name>A0A5P9Q6H7_9MICO</name>
<comment type="similarity">
    <text evidence="2">Belongs to the ABC transporter superfamily.</text>
</comment>
<dbReference type="AlphaFoldDB" id="A0A5P9Q6H7"/>
<evidence type="ECO:0000256" key="8">
    <source>
        <dbReference type="SAM" id="MobiDB-lite"/>
    </source>
</evidence>
<dbReference type="KEGG" id="lxl:KDY119_00197"/>
<dbReference type="Proteomes" id="UP000326702">
    <property type="component" value="Chromosome"/>
</dbReference>
<evidence type="ECO:0000313" key="10">
    <source>
        <dbReference type="EMBL" id="QFU96710.1"/>
    </source>
</evidence>
<evidence type="ECO:0000256" key="3">
    <source>
        <dbReference type="ARBA" id="ARBA00022448"/>
    </source>
</evidence>
<dbReference type="Pfam" id="PF08352">
    <property type="entry name" value="oligo_HPY"/>
    <property type="match status" value="1"/>
</dbReference>
<evidence type="ECO:0000256" key="4">
    <source>
        <dbReference type="ARBA" id="ARBA00022475"/>
    </source>
</evidence>
<feature type="region of interest" description="Disordered" evidence="8">
    <location>
        <begin position="281"/>
        <end position="304"/>
    </location>
</feature>
<dbReference type="CDD" id="cd03257">
    <property type="entry name" value="ABC_NikE_OppD_transporters"/>
    <property type="match status" value="1"/>
</dbReference>
<dbReference type="PROSITE" id="PS50893">
    <property type="entry name" value="ABC_TRANSPORTER_2"/>
    <property type="match status" value="1"/>
</dbReference>
<dbReference type="InterPro" id="IPR003593">
    <property type="entry name" value="AAA+_ATPase"/>
</dbReference>
<dbReference type="SMART" id="SM00382">
    <property type="entry name" value="AAA"/>
    <property type="match status" value="1"/>
</dbReference>
<keyword evidence="4" id="KW-1003">Cell membrane</keyword>
<dbReference type="EMBL" id="CP045529">
    <property type="protein sequence ID" value="QFU96710.1"/>
    <property type="molecule type" value="Genomic_DNA"/>
</dbReference>
<keyword evidence="6 10" id="KW-0067">ATP-binding</keyword>
<feature type="compositionally biased region" description="Basic and acidic residues" evidence="8">
    <location>
        <begin position="293"/>
        <end position="304"/>
    </location>
</feature>
<dbReference type="GO" id="GO:0005886">
    <property type="term" value="C:plasma membrane"/>
    <property type="evidence" value="ECO:0007669"/>
    <property type="project" value="UniProtKB-SubCell"/>
</dbReference>
<dbReference type="PROSITE" id="PS00211">
    <property type="entry name" value="ABC_TRANSPORTER_1"/>
    <property type="match status" value="1"/>
</dbReference>
<dbReference type="PANTHER" id="PTHR43297:SF2">
    <property type="entry name" value="DIPEPTIDE TRANSPORT ATP-BINDING PROTEIN DPPD"/>
    <property type="match status" value="1"/>
</dbReference>
<comment type="subcellular location">
    <subcellularLocation>
        <location evidence="1">Cell membrane</location>
        <topology evidence="1">Peripheral membrane protein</topology>
    </subcellularLocation>
</comment>
<dbReference type="PANTHER" id="PTHR43297">
    <property type="entry name" value="OLIGOPEPTIDE TRANSPORT ATP-BINDING PROTEIN APPD"/>
    <property type="match status" value="1"/>
</dbReference>
<dbReference type="Gene3D" id="3.40.50.300">
    <property type="entry name" value="P-loop containing nucleotide triphosphate hydrolases"/>
    <property type="match status" value="1"/>
</dbReference>
<sequence>MSGVERCPLLRVRDLAVRVRGVDGPEIVHGVDLDVQVGERVALVGESGSGKSTVAKALVRLDPGVEVAGSVQFDDAELVGAPERTLRAVRGAGISMIFQDPMAALNPVRRIVDQVAEPLLIRGVGRREAARRAVEMLDRLGVPRAAERARSYPTEFSGGMRQRVVMAAALVGGPQLLVADEPTTALDVRVQEQVLDLVVQQSDELGLAVLFITHDLGIVAGLADRVAVMRHGRIVEDGPVDRVFLEPQHPYTRGLIGAVPRIDADPGRRLATVADSLVVAREAPPPAGTNRSPADRTQLDGGRS</sequence>
<dbReference type="GO" id="GO:0015833">
    <property type="term" value="P:peptide transport"/>
    <property type="evidence" value="ECO:0007669"/>
    <property type="project" value="InterPro"/>
</dbReference>
<proteinExistence type="inferred from homology"/>
<reference evidence="10 11" key="1">
    <citation type="submission" date="2019-10" db="EMBL/GenBank/DDBJ databases">
        <title>Genome sequence of Luteimicrobium xylanilyticum HY-24.</title>
        <authorList>
            <person name="Kim D.Y."/>
            <person name="Park H.-Y."/>
        </authorList>
    </citation>
    <scope>NUCLEOTIDE SEQUENCE [LARGE SCALE GENOMIC DNA]</scope>
    <source>
        <strain evidence="10 11">HY-24</strain>
    </source>
</reference>
<evidence type="ECO:0000259" key="9">
    <source>
        <dbReference type="PROSITE" id="PS50893"/>
    </source>
</evidence>
<keyword evidence="7" id="KW-0472">Membrane</keyword>
<evidence type="ECO:0000256" key="6">
    <source>
        <dbReference type="ARBA" id="ARBA00022840"/>
    </source>
</evidence>
<keyword evidence="3" id="KW-0813">Transport</keyword>
<dbReference type="Pfam" id="PF00005">
    <property type="entry name" value="ABC_tran"/>
    <property type="match status" value="1"/>
</dbReference>
<evidence type="ECO:0000313" key="11">
    <source>
        <dbReference type="Proteomes" id="UP000326702"/>
    </source>
</evidence>
<gene>
    <name evidence="10" type="ORF">KDY119_00197</name>
</gene>
<dbReference type="InterPro" id="IPR013563">
    <property type="entry name" value="Oligopep_ABC_C"/>
</dbReference>
<keyword evidence="5" id="KW-0547">Nucleotide-binding</keyword>
<dbReference type="FunFam" id="3.40.50.300:FF:000016">
    <property type="entry name" value="Oligopeptide ABC transporter ATP-binding component"/>
    <property type="match status" value="1"/>
</dbReference>
<dbReference type="InterPro" id="IPR017871">
    <property type="entry name" value="ABC_transporter-like_CS"/>
</dbReference>
<dbReference type="SUPFAM" id="SSF52540">
    <property type="entry name" value="P-loop containing nucleoside triphosphate hydrolases"/>
    <property type="match status" value="1"/>
</dbReference>
<dbReference type="InterPro" id="IPR027417">
    <property type="entry name" value="P-loop_NTPase"/>
</dbReference>
<organism evidence="10 11">
    <name type="scientific">Luteimicrobium xylanilyticum</name>
    <dbReference type="NCBI Taxonomy" id="1133546"/>
    <lineage>
        <taxon>Bacteria</taxon>
        <taxon>Bacillati</taxon>
        <taxon>Actinomycetota</taxon>
        <taxon>Actinomycetes</taxon>
        <taxon>Micrococcales</taxon>
        <taxon>Luteimicrobium</taxon>
    </lineage>
</organism>
<dbReference type="OrthoDB" id="8481147at2"/>
<keyword evidence="11" id="KW-1185">Reference proteome</keyword>
<dbReference type="GO" id="GO:0016887">
    <property type="term" value="F:ATP hydrolysis activity"/>
    <property type="evidence" value="ECO:0007669"/>
    <property type="project" value="InterPro"/>
</dbReference>
<dbReference type="InterPro" id="IPR003439">
    <property type="entry name" value="ABC_transporter-like_ATP-bd"/>
</dbReference>